<dbReference type="GO" id="GO:0005948">
    <property type="term" value="C:acetolactate synthase complex"/>
    <property type="evidence" value="ECO:0007669"/>
    <property type="project" value="TreeGrafter"/>
</dbReference>
<feature type="domain" description="Thiamine pyrophosphate enzyme N-terminal TPP-binding" evidence="6">
    <location>
        <begin position="3"/>
        <end position="115"/>
    </location>
</feature>
<proteinExistence type="inferred from homology"/>
<dbReference type="GO" id="GO:0000287">
    <property type="term" value="F:magnesium ion binding"/>
    <property type="evidence" value="ECO:0007669"/>
    <property type="project" value="InterPro"/>
</dbReference>
<keyword evidence="2 3" id="KW-0786">Thiamine pyrophosphate</keyword>
<accession>A0AAE2ZGJ0</accession>
<dbReference type="Gene3D" id="3.40.50.1220">
    <property type="entry name" value="TPP-binding domain"/>
    <property type="match status" value="1"/>
</dbReference>
<dbReference type="InterPro" id="IPR029035">
    <property type="entry name" value="DHS-like_NAD/FAD-binding_dom"/>
</dbReference>
<dbReference type="GO" id="GO:0050660">
    <property type="term" value="F:flavin adenine dinucleotide binding"/>
    <property type="evidence" value="ECO:0007669"/>
    <property type="project" value="TreeGrafter"/>
</dbReference>
<dbReference type="InterPro" id="IPR029061">
    <property type="entry name" value="THDP-binding"/>
</dbReference>
<comment type="similarity">
    <text evidence="1 3">Belongs to the TPP enzyme family.</text>
</comment>
<dbReference type="GO" id="GO:0030976">
    <property type="term" value="F:thiamine pyrophosphate binding"/>
    <property type="evidence" value="ECO:0007669"/>
    <property type="project" value="InterPro"/>
</dbReference>
<dbReference type="GO" id="GO:0009099">
    <property type="term" value="P:L-valine biosynthetic process"/>
    <property type="evidence" value="ECO:0007669"/>
    <property type="project" value="TreeGrafter"/>
</dbReference>
<evidence type="ECO:0000259" key="6">
    <source>
        <dbReference type="Pfam" id="PF02776"/>
    </source>
</evidence>
<dbReference type="SUPFAM" id="SSF52518">
    <property type="entry name" value="Thiamin diphosphate-binding fold (THDP-binding)"/>
    <property type="match status" value="2"/>
</dbReference>
<feature type="domain" description="Thiamine pyrophosphate enzyme central" evidence="4">
    <location>
        <begin position="215"/>
        <end position="305"/>
    </location>
</feature>
<evidence type="ECO:0000259" key="5">
    <source>
        <dbReference type="Pfam" id="PF02775"/>
    </source>
</evidence>
<protein>
    <submittedName>
        <fullName evidence="7">Thiamine pyrophosphate-binding protein</fullName>
    </submittedName>
</protein>
<dbReference type="Pfam" id="PF00205">
    <property type="entry name" value="TPP_enzyme_M"/>
    <property type="match status" value="1"/>
</dbReference>
<dbReference type="Pfam" id="PF02776">
    <property type="entry name" value="TPP_enzyme_N"/>
    <property type="match status" value="1"/>
</dbReference>
<dbReference type="PANTHER" id="PTHR18968">
    <property type="entry name" value="THIAMINE PYROPHOSPHATE ENZYMES"/>
    <property type="match status" value="1"/>
</dbReference>
<dbReference type="GO" id="GO:0009097">
    <property type="term" value="P:isoleucine biosynthetic process"/>
    <property type="evidence" value="ECO:0007669"/>
    <property type="project" value="TreeGrafter"/>
</dbReference>
<evidence type="ECO:0000313" key="7">
    <source>
        <dbReference type="EMBL" id="MBW8636168.1"/>
    </source>
</evidence>
<dbReference type="PANTHER" id="PTHR18968:SF120">
    <property type="entry name" value="ACETOLACTATE SYNTHASE LARGE SUBUNIT"/>
    <property type="match status" value="1"/>
</dbReference>
<dbReference type="Gene3D" id="3.40.50.970">
    <property type="match status" value="2"/>
</dbReference>
<comment type="caution">
    <text evidence="7">The sequence shown here is derived from an EMBL/GenBank/DDBJ whole genome shotgun (WGS) entry which is preliminary data.</text>
</comment>
<dbReference type="InterPro" id="IPR045229">
    <property type="entry name" value="TPP_enz"/>
</dbReference>
<dbReference type="Proteomes" id="UP001196509">
    <property type="component" value="Unassembled WGS sequence"/>
</dbReference>
<evidence type="ECO:0000256" key="3">
    <source>
        <dbReference type="RuleBase" id="RU362132"/>
    </source>
</evidence>
<feature type="domain" description="Thiamine pyrophosphate enzyme TPP-binding" evidence="5">
    <location>
        <begin position="395"/>
        <end position="536"/>
    </location>
</feature>
<dbReference type="InterPro" id="IPR012001">
    <property type="entry name" value="Thiamin_PyroP_enz_TPP-bd_dom"/>
</dbReference>
<organism evidence="7 8">
    <name type="scientific">Flavimaribacter sediminis</name>
    <dbReference type="NCBI Taxonomy" id="2865987"/>
    <lineage>
        <taxon>Bacteria</taxon>
        <taxon>Pseudomonadati</taxon>
        <taxon>Pseudomonadota</taxon>
        <taxon>Alphaproteobacteria</taxon>
        <taxon>Hyphomicrobiales</taxon>
        <taxon>Rhizobiaceae</taxon>
        <taxon>Flavimaribacter</taxon>
    </lineage>
</organism>
<dbReference type="EMBL" id="JAICBX010000001">
    <property type="protein sequence ID" value="MBW8636168.1"/>
    <property type="molecule type" value="Genomic_DNA"/>
</dbReference>
<sequence>METVADALVSTLREFGARYVFGVSGANIEHIHDSLYRLGQNRLNSVLCKTETGAAFMADGYARQTGSIGVCCATSGGGAVNLAVGVAEARASGVPVLALVGCPPKSLQGRGAFQQAEGGGNQVDGEKMWRSVAKRVSVLKVEDFWPNLRSTLIAMLSGHPGPAVLLIPRDTMEEFVPPCPAGKLHRFCAQIRESVHSTYPVPLMPSAMFRSAWLEAKRPVVIAGAGIANSAQLTEWAEREQVPVATTLEAPSAFPQTNSQFLGMVGVAGHPTCHDYIERSDCILALGTSLDIMARAPIESAAREKPVCIVHTNLQALPDWSRLVAIEECPKRWLAQDFLSTDGDSSRLRDWPEPRPFERSVVRETERTDASGLGNTQAVEAMQSHLHAFDIVMMDAGNCAATAAHHLRFPAGVHSQITLGMGGMGYAVCAGIGAQLARHDQRTLVLCGDGAMLTTGMELHTAIELGLPILWVIFNDSQHGMCTTRQRKLFDGRIHATRYSQVDFVTMVSGLAGDNQIWLARADSQAAVSRRLQEYLQIEPRVPGMLELEISTEEVPPFFPFMSAESPKRERQVVERTLA</sequence>
<dbReference type="CDD" id="cd07035">
    <property type="entry name" value="TPP_PYR_POX_like"/>
    <property type="match status" value="1"/>
</dbReference>
<dbReference type="RefSeq" id="WP_220226871.1">
    <property type="nucleotide sequence ID" value="NZ_JAICBX010000001.1"/>
</dbReference>
<evidence type="ECO:0000259" key="4">
    <source>
        <dbReference type="Pfam" id="PF00205"/>
    </source>
</evidence>
<dbReference type="Pfam" id="PF02775">
    <property type="entry name" value="TPP_enzyme_C"/>
    <property type="match status" value="1"/>
</dbReference>
<evidence type="ECO:0000256" key="1">
    <source>
        <dbReference type="ARBA" id="ARBA00007812"/>
    </source>
</evidence>
<dbReference type="SUPFAM" id="SSF52467">
    <property type="entry name" value="DHS-like NAD/FAD-binding domain"/>
    <property type="match status" value="1"/>
</dbReference>
<gene>
    <name evidence="7" type="ORF">K1W69_03130</name>
</gene>
<dbReference type="InterPro" id="IPR012000">
    <property type="entry name" value="Thiamin_PyroP_enz_cen_dom"/>
</dbReference>
<evidence type="ECO:0000313" key="8">
    <source>
        <dbReference type="Proteomes" id="UP001196509"/>
    </source>
</evidence>
<dbReference type="CDD" id="cd00568">
    <property type="entry name" value="TPP_enzymes"/>
    <property type="match status" value="1"/>
</dbReference>
<evidence type="ECO:0000256" key="2">
    <source>
        <dbReference type="ARBA" id="ARBA00023052"/>
    </source>
</evidence>
<name>A0AAE2ZGJ0_9HYPH</name>
<reference evidence="7" key="1">
    <citation type="submission" date="2021-08" db="EMBL/GenBank/DDBJ databases">
        <title>Hoeflea bacterium WL0058 sp. nov., isolated from the sediment.</title>
        <authorList>
            <person name="Wang L."/>
            <person name="Zhang D."/>
        </authorList>
    </citation>
    <scope>NUCLEOTIDE SEQUENCE</scope>
    <source>
        <strain evidence="7">WL0058</strain>
    </source>
</reference>
<dbReference type="GO" id="GO:0003984">
    <property type="term" value="F:acetolactate synthase activity"/>
    <property type="evidence" value="ECO:0007669"/>
    <property type="project" value="TreeGrafter"/>
</dbReference>
<dbReference type="AlphaFoldDB" id="A0AAE2ZGJ0"/>
<dbReference type="InterPro" id="IPR011766">
    <property type="entry name" value="TPP_enzyme_TPP-bd"/>
</dbReference>
<keyword evidence="8" id="KW-1185">Reference proteome</keyword>